<dbReference type="PROSITE" id="PS50191">
    <property type="entry name" value="CRAL_TRIO"/>
    <property type="match status" value="1"/>
</dbReference>
<dbReference type="InterPro" id="IPR052432">
    <property type="entry name" value="PITP/CRAL-TRIO"/>
</dbReference>
<name>A0A9P4NYP8_9PEZI</name>
<keyword evidence="2" id="KW-0472">Membrane</keyword>
<keyword evidence="5" id="KW-1185">Reference proteome</keyword>
<feature type="compositionally biased region" description="Basic and acidic residues" evidence="1">
    <location>
        <begin position="633"/>
        <end position="642"/>
    </location>
</feature>
<keyword evidence="2" id="KW-0812">Transmembrane</keyword>
<dbReference type="Gene3D" id="3.40.525.10">
    <property type="entry name" value="CRAL-TRIO lipid binding domain"/>
    <property type="match status" value="1"/>
</dbReference>
<organism evidence="4 5">
    <name type="scientific">Tothia fuscella</name>
    <dbReference type="NCBI Taxonomy" id="1048955"/>
    <lineage>
        <taxon>Eukaryota</taxon>
        <taxon>Fungi</taxon>
        <taxon>Dikarya</taxon>
        <taxon>Ascomycota</taxon>
        <taxon>Pezizomycotina</taxon>
        <taxon>Dothideomycetes</taxon>
        <taxon>Pleosporomycetidae</taxon>
        <taxon>Venturiales</taxon>
        <taxon>Cylindrosympodiaceae</taxon>
        <taxon>Tothia</taxon>
    </lineage>
</organism>
<feature type="region of interest" description="Disordered" evidence="1">
    <location>
        <begin position="586"/>
        <end position="642"/>
    </location>
</feature>
<evidence type="ECO:0000259" key="3">
    <source>
        <dbReference type="PROSITE" id="PS50191"/>
    </source>
</evidence>
<protein>
    <recommendedName>
        <fullName evidence="3">CRAL-TRIO domain-containing protein</fullName>
    </recommendedName>
</protein>
<dbReference type="InterPro" id="IPR001251">
    <property type="entry name" value="CRAL-TRIO_dom"/>
</dbReference>
<dbReference type="AlphaFoldDB" id="A0A9P4NYP8"/>
<feature type="compositionally biased region" description="Basic residues" evidence="1">
    <location>
        <begin position="193"/>
        <end position="206"/>
    </location>
</feature>
<gene>
    <name evidence="4" type="ORF">EJ08DRAFT_647091</name>
</gene>
<dbReference type="SUPFAM" id="SSF52087">
    <property type="entry name" value="CRAL/TRIO domain"/>
    <property type="match status" value="1"/>
</dbReference>
<dbReference type="Proteomes" id="UP000800235">
    <property type="component" value="Unassembled WGS sequence"/>
</dbReference>
<dbReference type="InterPro" id="IPR011074">
    <property type="entry name" value="CRAL/TRIO_N_dom"/>
</dbReference>
<dbReference type="PANTHER" id="PTHR46590:SF1">
    <property type="entry name" value="PHOSPHATIDYLINOSITOL TRANSFER PROTEIN CSR1"/>
    <property type="match status" value="1"/>
</dbReference>
<accession>A0A9P4NYP8</accession>
<dbReference type="SMART" id="SM00516">
    <property type="entry name" value="SEC14"/>
    <property type="match status" value="1"/>
</dbReference>
<dbReference type="EMBL" id="MU007019">
    <property type="protein sequence ID" value="KAF2433798.1"/>
    <property type="molecule type" value="Genomic_DNA"/>
</dbReference>
<dbReference type="SMART" id="SM01100">
    <property type="entry name" value="CRAL_TRIO_N"/>
    <property type="match status" value="1"/>
</dbReference>
<dbReference type="Pfam" id="PF03765">
    <property type="entry name" value="CRAL_TRIO_N"/>
    <property type="match status" value="1"/>
</dbReference>
<evidence type="ECO:0000313" key="5">
    <source>
        <dbReference type="Proteomes" id="UP000800235"/>
    </source>
</evidence>
<feature type="compositionally biased region" description="Low complexity" evidence="1">
    <location>
        <begin position="214"/>
        <end position="229"/>
    </location>
</feature>
<feature type="compositionally biased region" description="Polar residues" evidence="1">
    <location>
        <begin position="160"/>
        <end position="190"/>
    </location>
</feature>
<dbReference type="PANTHER" id="PTHR46590">
    <property type="entry name" value="PHOSPHATIDYLINOSITOL TRANSFER PROTEIN CSR1-RELATED"/>
    <property type="match status" value="1"/>
</dbReference>
<dbReference type="OrthoDB" id="43460at2759"/>
<reference evidence="4" key="1">
    <citation type="journal article" date="2020" name="Stud. Mycol.">
        <title>101 Dothideomycetes genomes: a test case for predicting lifestyles and emergence of pathogens.</title>
        <authorList>
            <person name="Haridas S."/>
            <person name="Albert R."/>
            <person name="Binder M."/>
            <person name="Bloem J."/>
            <person name="Labutti K."/>
            <person name="Salamov A."/>
            <person name="Andreopoulos B."/>
            <person name="Baker S."/>
            <person name="Barry K."/>
            <person name="Bills G."/>
            <person name="Bluhm B."/>
            <person name="Cannon C."/>
            <person name="Castanera R."/>
            <person name="Culley D."/>
            <person name="Daum C."/>
            <person name="Ezra D."/>
            <person name="Gonzalez J."/>
            <person name="Henrissat B."/>
            <person name="Kuo A."/>
            <person name="Liang C."/>
            <person name="Lipzen A."/>
            <person name="Lutzoni F."/>
            <person name="Magnuson J."/>
            <person name="Mondo S."/>
            <person name="Nolan M."/>
            <person name="Ohm R."/>
            <person name="Pangilinan J."/>
            <person name="Park H.-J."/>
            <person name="Ramirez L."/>
            <person name="Alfaro M."/>
            <person name="Sun H."/>
            <person name="Tritt A."/>
            <person name="Yoshinaga Y."/>
            <person name="Zwiers L.-H."/>
            <person name="Turgeon B."/>
            <person name="Goodwin S."/>
            <person name="Spatafora J."/>
            <person name="Crous P."/>
            <person name="Grigoriev I."/>
        </authorList>
    </citation>
    <scope>NUCLEOTIDE SEQUENCE</scope>
    <source>
        <strain evidence="4">CBS 130266</strain>
    </source>
</reference>
<dbReference type="SUPFAM" id="SSF46938">
    <property type="entry name" value="CRAL/TRIO N-terminal domain"/>
    <property type="match status" value="1"/>
</dbReference>
<dbReference type="InterPro" id="IPR036865">
    <property type="entry name" value="CRAL-TRIO_dom_sf"/>
</dbReference>
<feature type="region of interest" description="Disordered" evidence="1">
    <location>
        <begin position="160"/>
        <end position="229"/>
    </location>
</feature>
<feature type="region of interest" description="Disordered" evidence="1">
    <location>
        <begin position="98"/>
        <end position="119"/>
    </location>
</feature>
<evidence type="ECO:0000256" key="1">
    <source>
        <dbReference type="SAM" id="MobiDB-lite"/>
    </source>
</evidence>
<sequence length="642" mass="71425">MSLRIPSRIITNSTYFSAATVQPLKYSAFGFRRVPPKIRWKSFHANKSRLSKSFGDVELPSRQRIHIQQAHISWTTIAVVSIAIGASIAFTAEILRPSPPHQSDDTPHIPIQLIDNDDPNDIRMANTMPPGRPGNLTLEQEIKLRELWALALRVFGVSDPESSAATTPNGKTTPPGSTLSRSSTVQGNSESSRRKKGRLSLFRKKHKDGDNTESETSTLSTPSGSSTSVSDIAANVKEDNHGTAKNFRAAIQNTTPSELRNAFWSMVKHDHPDALLLRFLRARKWDVNAALVMAISALHWRATDSHVDSDVILRGEEGMLNLTGTSDAVQRKEGEDFMQQVRMGKSFLHGFDKEGRPICYVRVRLHKPGEQSEASLERFTVFTIETARMFLRPPVDTATVIFDMTDFGMANMDYTPVKFMIKCFEANYPESLGTVLVHKAPWIFQGIWRVIKGWLDPVVAAKVHFTNNLSDLEDLIPQGEIIKELGGTNPWSYKYPEPVPGENAPMKDTLSKQRLEGERADLSRKYESVILDWIATADATTSAPSSSSSPVAIHSKRDEVAAELRKNYWKLDPFVRARSLYDRNGELKPELTGDGQVGDGDLSKRLGGLSVNRGEADGRPSIDSDAGQSFVTAKDRWEDDLD</sequence>
<feature type="transmembrane region" description="Helical" evidence="2">
    <location>
        <begin position="72"/>
        <end position="92"/>
    </location>
</feature>
<dbReference type="Pfam" id="PF00650">
    <property type="entry name" value="CRAL_TRIO"/>
    <property type="match status" value="1"/>
</dbReference>
<proteinExistence type="predicted"/>
<dbReference type="InterPro" id="IPR036273">
    <property type="entry name" value="CRAL/TRIO_N_dom_sf"/>
</dbReference>
<evidence type="ECO:0000256" key="2">
    <source>
        <dbReference type="SAM" id="Phobius"/>
    </source>
</evidence>
<dbReference type="CDD" id="cd00170">
    <property type="entry name" value="SEC14"/>
    <property type="match status" value="1"/>
</dbReference>
<feature type="domain" description="CRAL-TRIO" evidence="3">
    <location>
        <begin position="348"/>
        <end position="493"/>
    </location>
</feature>
<keyword evidence="2" id="KW-1133">Transmembrane helix</keyword>
<evidence type="ECO:0000313" key="4">
    <source>
        <dbReference type="EMBL" id="KAF2433798.1"/>
    </source>
</evidence>
<comment type="caution">
    <text evidence="4">The sequence shown here is derived from an EMBL/GenBank/DDBJ whole genome shotgun (WGS) entry which is preliminary data.</text>
</comment>